<reference evidence="4 5" key="1">
    <citation type="submission" date="2024-05" db="EMBL/GenBank/DDBJ databases">
        <title>Genome Sequence and Characterization of the New Strain Purple Sulfur Bacterium of Genus Thioalkalicoccus.</title>
        <authorList>
            <person name="Bryantseva I.A."/>
            <person name="Kyndt J.A."/>
            <person name="Imhoff J.F."/>
        </authorList>
    </citation>
    <scope>NUCLEOTIDE SEQUENCE [LARGE SCALE GENOMIC DNA]</scope>
    <source>
        <strain evidence="4 5">Um2</strain>
    </source>
</reference>
<dbReference type="PANTHER" id="PTHR43393">
    <property type="entry name" value="CYTOKININ RIBOSIDE 5'-MONOPHOSPHATE PHOSPHORIBOHYDROLASE"/>
    <property type="match status" value="1"/>
</dbReference>
<dbReference type="InterPro" id="IPR005269">
    <property type="entry name" value="LOG"/>
</dbReference>
<dbReference type="EC" id="3.2.2.n1" evidence="2"/>
<dbReference type="PANTHER" id="PTHR43393:SF3">
    <property type="entry name" value="LYSINE DECARBOXYLASE-LIKE PROTEIN"/>
    <property type="match status" value="1"/>
</dbReference>
<evidence type="ECO:0000256" key="2">
    <source>
        <dbReference type="RuleBase" id="RU363015"/>
    </source>
</evidence>
<dbReference type="EMBL" id="JBDKXB010000005">
    <property type="protein sequence ID" value="MEY6431943.1"/>
    <property type="molecule type" value="Genomic_DNA"/>
</dbReference>
<protein>
    <recommendedName>
        <fullName evidence="2">Cytokinin riboside 5'-monophosphate phosphoribohydrolase</fullName>
        <ecNumber evidence="2">3.2.2.n1</ecNumber>
    </recommendedName>
</protein>
<dbReference type="SUPFAM" id="SSF102405">
    <property type="entry name" value="MCP/YpsA-like"/>
    <property type="match status" value="1"/>
</dbReference>
<comment type="catalytic activity">
    <reaction evidence="1">
        <text>AMP + H2O = D-ribose 5-phosphate + adenine</text>
        <dbReference type="Rhea" id="RHEA:20129"/>
        <dbReference type="ChEBI" id="CHEBI:15377"/>
        <dbReference type="ChEBI" id="CHEBI:16708"/>
        <dbReference type="ChEBI" id="CHEBI:78346"/>
        <dbReference type="ChEBI" id="CHEBI:456215"/>
        <dbReference type="EC" id="3.2.2.4"/>
    </reaction>
</comment>
<name>A0ABV4BBS1_9GAMM</name>
<evidence type="ECO:0000256" key="1">
    <source>
        <dbReference type="ARBA" id="ARBA00000274"/>
    </source>
</evidence>
<keyword evidence="2" id="KW-0378">Hydrolase</keyword>
<dbReference type="InterPro" id="IPR031100">
    <property type="entry name" value="LOG_fam"/>
</dbReference>
<dbReference type="RefSeq" id="WP_369666324.1">
    <property type="nucleotide sequence ID" value="NZ_JBDKXB010000005.1"/>
</dbReference>
<dbReference type="Gene3D" id="3.40.50.450">
    <property type="match status" value="1"/>
</dbReference>
<evidence type="ECO:0000256" key="3">
    <source>
        <dbReference type="SAM" id="MobiDB-lite"/>
    </source>
</evidence>
<evidence type="ECO:0000313" key="4">
    <source>
        <dbReference type="EMBL" id="MEY6431943.1"/>
    </source>
</evidence>
<keyword evidence="5" id="KW-1185">Reference proteome</keyword>
<evidence type="ECO:0000313" key="5">
    <source>
        <dbReference type="Proteomes" id="UP001564408"/>
    </source>
</evidence>
<dbReference type="NCBIfam" id="TIGR00730">
    <property type="entry name" value="Rossman fold protein, TIGR00730 family"/>
    <property type="match status" value="1"/>
</dbReference>
<feature type="region of interest" description="Disordered" evidence="3">
    <location>
        <begin position="1"/>
        <end position="32"/>
    </location>
</feature>
<gene>
    <name evidence="4" type="ORF">ABC977_05910</name>
</gene>
<sequence>MADHDRLTSVFPSARDDAGTAAHLPATTPQTRAPAHRLAYTDTDFLMRQELRPVRLQLELMKAELIQQDEGIESTVVIFGSTRIPDPAVAAERLAMAAEAAQSSPGDTALARRVAVARRLIEKAAYYEEARRLAQIITRVSQANGHRHFVVVTGGGPGIMEAANRGADDVGGKSIGLSIVLPKEERPNLYVTPELSFQFHYFAARKMHFLMRARALVAFPGGYGTLDELFETLTLIQTRKVKPVPVLLFGESYWRRIIDFEALIDEGTIDPDDAALVEFVETADDAWQRIQRFYHLT</sequence>
<dbReference type="Proteomes" id="UP001564408">
    <property type="component" value="Unassembled WGS sequence"/>
</dbReference>
<proteinExistence type="inferred from homology"/>
<comment type="caution">
    <text evidence="4">The sequence shown here is derived from an EMBL/GenBank/DDBJ whole genome shotgun (WGS) entry which is preliminary data.</text>
</comment>
<keyword evidence="2" id="KW-0203">Cytokinin biosynthesis</keyword>
<dbReference type="InterPro" id="IPR052341">
    <property type="entry name" value="LOG_family_nucleotidases"/>
</dbReference>
<dbReference type="Pfam" id="PF03641">
    <property type="entry name" value="Lysine_decarbox"/>
    <property type="match status" value="1"/>
</dbReference>
<organism evidence="4 5">
    <name type="scientific">Thioalkalicoccus limnaeus</name>
    <dbReference type="NCBI Taxonomy" id="120681"/>
    <lineage>
        <taxon>Bacteria</taxon>
        <taxon>Pseudomonadati</taxon>
        <taxon>Pseudomonadota</taxon>
        <taxon>Gammaproteobacteria</taxon>
        <taxon>Chromatiales</taxon>
        <taxon>Chromatiaceae</taxon>
        <taxon>Thioalkalicoccus</taxon>
    </lineage>
</organism>
<accession>A0ABV4BBS1</accession>
<comment type="similarity">
    <text evidence="2">Belongs to the LOG family.</text>
</comment>